<keyword evidence="2" id="KW-1185">Reference proteome</keyword>
<dbReference type="OrthoDB" id="3692311at2759"/>
<evidence type="ECO:0000313" key="1">
    <source>
        <dbReference type="EMBL" id="KER00360.1"/>
    </source>
</evidence>
<accession>A0A074YW33</accession>
<proteinExistence type="predicted"/>
<dbReference type="RefSeq" id="XP_013348851.1">
    <property type="nucleotide sequence ID" value="XM_013493397.1"/>
</dbReference>
<name>A0A074YW33_AURSE</name>
<protein>
    <submittedName>
        <fullName evidence="1">Uncharacterized protein</fullName>
    </submittedName>
</protein>
<dbReference type="AlphaFoldDB" id="A0A074YW33"/>
<dbReference type="GeneID" id="25362821"/>
<organism evidence="1 2">
    <name type="scientific">Aureobasidium subglaciale (strain EXF-2481)</name>
    <name type="common">Aureobasidium pullulans var. subglaciale</name>
    <dbReference type="NCBI Taxonomy" id="1043005"/>
    <lineage>
        <taxon>Eukaryota</taxon>
        <taxon>Fungi</taxon>
        <taxon>Dikarya</taxon>
        <taxon>Ascomycota</taxon>
        <taxon>Pezizomycotina</taxon>
        <taxon>Dothideomycetes</taxon>
        <taxon>Dothideomycetidae</taxon>
        <taxon>Dothideales</taxon>
        <taxon>Saccotheciaceae</taxon>
        <taxon>Aureobasidium</taxon>
    </lineage>
</organism>
<dbReference type="Proteomes" id="UP000030641">
    <property type="component" value="Unassembled WGS sequence"/>
</dbReference>
<sequence>MTGDAATPLAAINSLYSANLLAPASVKTSAVDTWGNIKIPRLSTVGGSMSPDGWSTIPRSTSADNYTSLSGLPLAGLVREVRPLQELTFEYSYLDIDCPSPA</sequence>
<dbReference type="HOGENOM" id="CLU_2276937_0_0_1"/>
<dbReference type="InParanoid" id="A0A074YW33"/>
<reference evidence="1 2" key="1">
    <citation type="journal article" date="2014" name="BMC Genomics">
        <title>Genome sequencing of four Aureobasidium pullulans varieties: biotechnological potential, stress tolerance, and description of new species.</title>
        <authorList>
            <person name="Gostin Ar C."/>
            <person name="Ohm R.A."/>
            <person name="Kogej T."/>
            <person name="Sonjak S."/>
            <person name="Turk M."/>
            <person name="Zajc J."/>
            <person name="Zalar P."/>
            <person name="Grube M."/>
            <person name="Sun H."/>
            <person name="Han J."/>
            <person name="Sharma A."/>
            <person name="Chiniquy J."/>
            <person name="Ngan C.Y."/>
            <person name="Lipzen A."/>
            <person name="Barry K."/>
            <person name="Grigoriev I.V."/>
            <person name="Gunde-Cimerman N."/>
        </authorList>
    </citation>
    <scope>NUCLEOTIDE SEQUENCE [LARGE SCALE GENOMIC DNA]</scope>
    <source>
        <strain evidence="1 2">EXF-2481</strain>
    </source>
</reference>
<gene>
    <name evidence="1" type="ORF">AUEXF2481DRAFT_24698</name>
</gene>
<dbReference type="STRING" id="1043005.A0A074YW33"/>
<evidence type="ECO:0000313" key="2">
    <source>
        <dbReference type="Proteomes" id="UP000030641"/>
    </source>
</evidence>
<dbReference type="EMBL" id="KL584749">
    <property type="protein sequence ID" value="KER00360.1"/>
    <property type="molecule type" value="Genomic_DNA"/>
</dbReference>